<feature type="chain" id="PRO_5031659085" description="Aspartate 1-decarboxylase alpha chain" evidence="9 13">
    <location>
        <begin position="25"/>
        <end position="131"/>
    </location>
</feature>
<dbReference type="PANTHER" id="PTHR21012:SF0">
    <property type="entry name" value="ASPARTATE 1-DECARBOXYLASE"/>
    <property type="match status" value="1"/>
</dbReference>
<comment type="caution">
    <text evidence="14">The sequence shown here is derived from an EMBL/GenBank/DDBJ whole genome shotgun (WGS) entry which is preliminary data.</text>
</comment>
<dbReference type="PANTHER" id="PTHR21012">
    <property type="entry name" value="ASPARTATE 1-DECARBOXYLASE"/>
    <property type="match status" value="1"/>
</dbReference>
<gene>
    <name evidence="9" type="primary">panD</name>
    <name evidence="14" type="ORF">HNR37_000357</name>
</gene>
<evidence type="ECO:0000256" key="6">
    <source>
        <dbReference type="ARBA" id="ARBA00023239"/>
    </source>
</evidence>
<dbReference type="RefSeq" id="WP_183729013.1">
    <property type="nucleotide sequence ID" value="NZ_JACHID010000002.1"/>
</dbReference>
<feature type="active site" description="Schiff-base intermediate with substrate; via pyruvic acid" evidence="9 10">
    <location>
        <position position="25"/>
    </location>
</feature>
<keyword evidence="15" id="KW-1185">Reference proteome</keyword>
<dbReference type="UniPathway" id="UPA00028">
    <property type="reaction ID" value="UER00002"/>
</dbReference>
<evidence type="ECO:0000256" key="4">
    <source>
        <dbReference type="ARBA" id="ARBA00022813"/>
    </source>
</evidence>
<evidence type="ECO:0000256" key="1">
    <source>
        <dbReference type="ARBA" id="ARBA00022490"/>
    </source>
</evidence>
<sequence>MQRTMCKSKIHRATVTQADLHYVGSITIDRTLMEAADLLEYEQVAIVNINTGARFETYVIEGEPDSGVICLNGAAARLVQPGDLIIIISYAQMNEEEAHTYTPRVVQIRDASNTIDWSISQGIEEPAVAFT</sequence>
<keyword evidence="6 9" id="KW-0456">Lyase</keyword>
<keyword evidence="5 9" id="KW-0865">Zymogen</keyword>
<reference evidence="14 15" key="1">
    <citation type="submission" date="2020-08" db="EMBL/GenBank/DDBJ databases">
        <title>Genomic Encyclopedia of Type Strains, Phase IV (KMG-IV): sequencing the most valuable type-strain genomes for metagenomic binning, comparative biology and taxonomic classification.</title>
        <authorList>
            <person name="Goeker M."/>
        </authorList>
    </citation>
    <scope>NUCLEOTIDE SEQUENCE [LARGE SCALE GENOMIC DNA]</scope>
    <source>
        <strain evidence="14 15">DSM 22071</strain>
    </source>
</reference>
<dbReference type="Gene3D" id="2.40.40.20">
    <property type="match status" value="1"/>
</dbReference>
<evidence type="ECO:0000256" key="5">
    <source>
        <dbReference type="ARBA" id="ARBA00023145"/>
    </source>
</evidence>
<keyword evidence="8 9" id="KW-0670">Pyruvate</keyword>
<organism evidence="14 15">
    <name type="scientific">Desulfurispira natronophila</name>
    <dbReference type="NCBI Taxonomy" id="682562"/>
    <lineage>
        <taxon>Bacteria</taxon>
        <taxon>Pseudomonadati</taxon>
        <taxon>Chrysiogenota</taxon>
        <taxon>Chrysiogenia</taxon>
        <taxon>Chrysiogenales</taxon>
        <taxon>Chrysiogenaceae</taxon>
        <taxon>Desulfurispira</taxon>
    </lineage>
</organism>
<name>A0A7W7Y2V0_9BACT</name>
<dbReference type="Pfam" id="PF02261">
    <property type="entry name" value="Asp_decarbox"/>
    <property type="match status" value="1"/>
</dbReference>
<comment type="subunit">
    <text evidence="9">Heterooctamer of four alpha and four beta subunits.</text>
</comment>
<dbReference type="EMBL" id="JACHID010000002">
    <property type="protein sequence ID" value="MBB5021051.1"/>
    <property type="molecule type" value="Genomic_DNA"/>
</dbReference>
<dbReference type="AlphaFoldDB" id="A0A7W7Y2V0"/>
<dbReference type="SUPFAM" id="SSF50692">
    <property type="entry name" value="ADC-like"/>
    <property type="match status" value="1"/>
</dbReference>
<feature type="binding site" evidence="9 11">
    <location>
        <position position="57"/>
    </location>
    <ligand>
        <name>substrate</name>
    </ligand>
</feature>
<evidence type="ECO:0000256" key="2">
    <source>
        <dbReference type="ARBA" id="ARBA00022655"/>
    </source>
</evidence>
<comment type="PTM">
    <text evidence="9 12">Is synthesized initially as an inactive proenzyme, which is activated by self-cleavage at a specific serine bond to produce a beta-subunit with a hydroxyl group at its C-terminus and an alpha-subunit with a pyruvoyl group at its N-terminus.</text>
</comment>
<keyword evidence="7 9" id="KW-0704">Schiff base</keyword>
<keyword evidence="3 9" id="KW-0210">Decarboxylase</keyword>
<dbReference type="EC" id="4.1.1.11" evidence="9"/>
<evidence type="ECO:0000313" key="15">
    <source>
        <dbReference type="Proteomes" id="UP000528322"/>
    </source>
</evidence>
<dbReference type="GO" id="GO:0006523">
    <property type="term" value="P:alanine biosynthetic process"/>
    <property type="evidence" value="ECO:0007669"/>
    <property type="project" value="InterPro"/>
</dbReference>
<comment type="subcellular location">
    <subcellularLocation>
        <location evidence="9">Cytoplasm</location>
    </subcellularLocation>
</comment>
<dbReference type="GO" id="GO:0004068">
    <property type="term" value="F:aspartate 1-decarboxylase activity"/>
    <property type="evidence" value="ECO:0007669"/>
    <property type="project" value="UniProtKB-UniRule"/>
</dbReference>
<feature type="binding site" evidence="9 11">
    <location>
        <begin position="73"/>
        <end position="75"/>
    </location>
    <ligand>
        <name>substrate</name>
    </ligand>
</feature>
<dbReference type="GO" id="GO:0005829">
    <property type="term" value="C:cytosol"/>
    <property type="evidence" value="ECO:0007669"/>
    <property type="project" value="TreeGrafter"/>
</dbReference>
<evidence type="ECO:0000256" key="9">
    <source>
        <dbReference type="HAMAP-Rule" id="MF_00446"/>
    </source>
</evidence>
<dbReference type="PIRSF" id="PIRSF006246">
    <property type="entry name" value="Asp_decarbox"/>
    <property type="match status" value="1"/>
</dbReference>
<protein>
    <recommendedName>
        <fullName evidence="9">Aspartate 1-decarboxylase</fullName>
        <ecNumber evidence="9">4.1.1.11</ecNumber>
    </recommendedName>
    <alternativeName>
        <fullName evidence="9">Aspartate alpha-decarboxylase</fullName>
    </alternativeName>
    <component>
        <recommendedName>
            <fullName evidence="9">Aspartate 1-decarboxylase beta chain</fullName>
        </recommendedName>
    </component>
    <component>
        <recommendedName>
            <fullName evidence="9">Aspartate 1-decarboxylase alpha chain</fullName>
        </recommendedName>
    </component>
</protein>
<evidence type="ECO:0000313" key="14">
    <source>
        <dbReference type="EMBL" id="MBB5021051.1"/>
    </source>
</evidence>
<evidence type="ECO:0000256" key="8">
    <source>
        <dbReference type="ARBA" id="ARBA00023317"/>
    </source>
</evidence>
<evidence type="ECO:0000256" key="12">
    <source>
        <dbReference type="PIRSR" id="PIRSR006246-3"/>
    </source>
</evidence>
<dbReference type="HAMAP" id="MF_00446">
    <property type="entry name" value="PanD"/>
    <property type="match status" value="1"/>
</dbReference>
<dbReference type="InterPro" id="IPR003190">
    <property type="entry name" value="Asp_decarbox"/>
</dbReference>
<evidence type="ECO:0000256" key="7">
    <source>
        <dbReference type="ARBA" id="ARBA00023270"/>
    </source>
</evidence>
<dbReference type="CDD" id="cd06919">
    <property type="entry name" value="Asp_decarbox"/>
    <property type="match status" value="1"/>
</dbReference>
<keyword evidence="1 9" id="KW-0963">Cytoplasm</keyword>
<keyword evidence="2 9" id="KW-0566">Pantothenate biosynthesis</keyword>
<feature type="active site" description="Proton donor" evidence="9 10">
    <location>
        <position position="58"/>
    </location>
</feature>
<proteinExistence type="inferred from homology"/>
<comment type="cofactor">
    <cofactor evidence="9 10">
        <name>pyruvate</name>
        <dbReference type="ChEBI" id="CHEBI:15361"/>
    </cofactor>
    <text evidence="9 10">Binds 1 pyruvoyl group covalently per subunit.</text>
</comment>
<keyword evidence="4 9" id="KW-0068">Autocatalytic cleavage</keyword>
<comment type="similarity">
    <text evidence="9">Belongs to the PanD family.</text>
</comment>
<comment type="catalytic activity">
    <reaction evidence="9">
        <text>L-aspartate + H(+) = beta-alanine + CO2</text>
        <dbReference type="Rhea" id="RHEA:19497"/>
        <dbReference type="ChEBI" id="CHEBI:15378"/>
        <dbReference type="ChEBI" id="CHEBI:16526"/>
        <dbReference type="ChEBI" id="CHEBI:29991"/>
        <dbReference type="ChEBI" id="CHEBI:57966"/>
        <dbReference type="EC" id="4.1.1.11"/>
    </reaction>
</comment>
<comment type="function">
    <text evidence="9">Catalyzes the pyruvoyl-dependent decarboxylation of aspartate to produce beta-alanine.</text>
</comment>
<feature type="modified residue" description="Pyruvic acid (Ser)" evidence="9 12">
    <location>
        <position position="25"/>
    </location>
</feature>
<dbReference type="NCBIfam" id="TIGR00223">
    <property type="entry name" value="panD"/>
    <property type="match status" value="1"/>
</dbReference>
<evidence type="ECO:0000256" key="13">
    <source>
        <dbReference type="PIRSR" id="PIRSR006246-5"/>
    </source>
</evidence>
<evidence type="ECO:0000256" key="3">
    <source>
        <dbReference type="ARBA" id="ARBA00022793"/>
    </source>
</evidence>
<dbReference type="Proteomes" id="UP000528322">
    <property type="component" value="Unassembled WGS sequence"/>
</dbReference>
<comment type="pathway">
    <text evidence="9">Cofactor biosynthesis; (R)-pantothenate biosynthesis; beta-alanine from L-aspartate: step 1/1.</text>
</comment>
<dbReference type="InterPro" id="IPR009010">
    <property type="entry name" value="Asp_de-COase-like_dom_sf"/>
</dbReference>
<feature type="chain" id="PRO_5031659084" description="Aspartate 1-decarboxylase beta chain" evidence="9 13">
    <location>
        <begin position="1"/>
        <end position="24"/>
    </location>
</feature>
<dbReference type="GO" id="GO:0015940">
    <property type="term" value="P:pantothenate biosynthetic process"/>
    <property type="evidence" value="ECO:0007669"/>
    <property type="project" value="UniProtKB-UniRule"/>
</dbReference>
<evidence type="ECO:0000256" key="10">
    <source>
        <dbReference type="PIRSR" id="PIRSR006246-1"/>
    </source>
</evidence>
<evidence type="ECO:0000256" key="11">
    <source>
        <dbReference type="PIRSR" id="PIRSR006246-2"/>
    </source>
</evidence>
<accession>A0A7W7Y2V0</accession>